<evidence type="ECO:0000313" key="3">
    <source>
        <dbReference type="Proteomes" id="UP001589838"/>
    </source>
</evidence>
<keyword evidence="2" id="KW-0808">Transferase</keyword>
<feature type="domain" description="GGDEF" evidence="1">
    <location>
        <begin position="1"/>
        <end position="46"/>
    </location>
</feature>
<dbReference type="PANTHER" id="PTHR46663">
    <property type="entry name" value="DIGUANYLATE CYCLASE DGCT-RELATED"/>
    <property type="match status" value="1"/>
</dbReference>
<name>A0ABV6KGY1_9BACI</name>
<protein>
    <submittedName>
        <fullName evidence="2">Diguanylate cyclase domain-containing protein</fullName>
        <ecNumber evidence="2">2.7.7.65</ecNumber>
    </submittedName>
</protein>
<dbReference type="EC" id="2.7.7.65" evidence="2"/>
<dbReference type="PROSITE" id="PS50887">
    <property type="entry name" value="GGDEF"/>
    <property type="match status" value="1"/>
</dbReference>
<sequence length="50" mass="5694">MNVSPSIGISMFPEDGEDRETLIQNADKAMYHAKRNGKNYQFYTPDLSNV</sequence>
<dbReference type="Proteomes" id="UP001589838">
    <property type="component" value="Unassembled WGS sequence"/>
</dbReference>
<organism evidence="2 3">
    <name type="scientific">Halalkalibacter kiskunsagensis</name>
    <dbReference type="NCBI Taxonomy" id="1548599"/>
    <lineage>
        <taxon>Bacteria</taxon>
        <taxon>Bacillati</taxon>
        <taxon>Bacillota</taxon>
        <taxon>Bacilli</taxon>
        <taxon>Bacillales</taxon>
        <taxon>Bacillaceae</taxon>
        <taxon>Halalkalibacter</taxon>
    </lineage>
</organism>
<dbReference type="InterPro" id="IPR052163">
    <property type="entry name" value="DGC-Regulatory_Protein"/>
</dbReference>
<dbReference type="InterPro" id="IPR029787">
    <property type="entry name" value="Nucleotide_cyclase"/>
</dbReference>
<dbReference type="RefSeq" id="WP_335963233.1">
    <property type="nucleotide sequence ID" value="NZ_JAXBLX010000045.1"/>
</dbReference>
<dbReference type="GO" id="GO:0052621">
    <property type="term" value="F:diguanylate cyclase activity"/>
    <property type="evidence" value="ECO:0007669"/>
    <property type="project" value="UniProtKB-EC"/>
</dbReference>
<evidence type="ECO:0000259" key="1">
    <source>
        <dbReference type="PROSITE" id="PS50887"/>
    </source>
</evidence>
<proteinExistence type="predicted"/>
<accession>A0ABV6KGY1</accession>
<dbReference type="PANTHER" id="PTHR46663:SF3">
    <property type="entry name" value="SLL0267 PROTEIN"/>
    <property type="match status" value="1"/>
</dbReference>
<dbReference type="EMBL" id="JBHLUX010000081">
    <property type="protein sequence ID" value="MFC0472586.1"/>
    <property type="molecule type" value="Genomic_DNA"/>
</dbReference>
<dbReference type="InterPro" id="IPR043128">
    <property type="entry name" value="Rev_trsase/Diguanyl_cyclase"/>
</dbReference>
<evidence type="ECO:0000313" key="2">
    <source>
        <dbReference type="EMBL" id="MFC0472586.1"/>
    </source>
</evidence>
<keyword evidence="3" id="KW-1185">Reference proteome</keyword>
<keyword evidence="2" id="KW-0548">Nucleotidyltransferase</keyword>
<dbReference type="Gene3D" id="3.30.70.270">
    <property type="match status" value="1"/>
</dbReference>
<dbReference type="InterPro" id="IPR000160">
    <property type="entry name" value="GGDEF_dom"/>
</dbReference>
<gene>
    <name evidence="2" type="ORF">ACFFHM_19385</name>
</gene>
<reference evidence="2 3" key="1">
    <citation type="submission" date="2024-09" db="EMBL/GenBank/DDBJ databases">
        <authorList>
            <person name="Sun Q."/>
            <person name="Mori K."/>
        </authorList>
    </citation>
    <scope>NUCLEOTIDE SEQUENCE [LARGE SCALE GENOMIC DNA]</scope>
    <source>
        <strain evidence="2 3">NCAIM B.02610</strain>
    </source>
</reference>
<dbReference type="Pfam" id="PF00990">
    <property type="entry name" value="GGDEF"/>
    <property type="match status" value="1"/>
</dbReference>
<comment type="caution">
    <text evidence="2">The sequence shown here is derived from an EMBL/GenBank/DDBJ whole genome shotgun (WGS) entry which is preliminary data.</text>
</comment>
<dbReference type="SUPFAM" id="SSF55073">
    <property type="entry name" value="Nucleotide cyclase"/>
    <property type="match status" value="1"/>
</dbReference>